<gene>
    <name evidence="3" type="ORF">CLV45_3233</name>
</gene>
<dbReference type="RefSeq" id="WP_211289953.1">
    <property type="nucleotide sequence ID" value="NZ_PGFA01000002.1"/>
</dbReference>
<evidence type="ECO:0000313" key="3">
    <source>
        <dbReference type="EMBL" id="PJJ54887.1"/>
    </source>
</evidence>
<feature type="transmembrane region" description="Helical" evidence="1">
    <location>
        <begin position="218"/>
        <end position="237"/>
    </location>
</feature>
<reference evidence="3 4" key="1">
    <citation type="submission" date="2017-11" db="EMBL/GenBank/DDBJ databases">
        <title>Genomic Encyclopedia of Archaeal and Bacterial Type Strains, Phase II (KMG-II): From Individual Species to Whole Genera.</title>
        <authorList>
            <person name="Goeker M."/>
        </authorList>
    </citation>
    <scope>NUCLEOTIDE SEQUENCE [LARGE SCALE GENOMIC DNA]</scope>
    <source>
        <strain evidence="3 4">DSM 11115</strain>
    </source>
</reference>
<feature type="domain" description="Urate oxidase N-terminal" evidence="2">
    <location>
        <begin position="75"/>
        <end position="366"/>
    </location>
</feature>
<feature type="transmembrane region" description="Helical" evidence="1">
    <location>
        <begin position="352"/>
        <end position="370"/>
    </location>
</feature>
<keyword evidence="1" id="KW-0472">Membrane</keyword>
<feature type="transmembrane region" description="Helical" evidence="1">
    <location>
        <begin position="244"/>
        <end position="266"/>
    </location>
</feature>
<keyword evidence="1" id="KW-0812">Transmembrane</keyword>
<feature type="transmembrane region" description="Helical" evidence="1">
    <location>
        <begin position="156"/>
        <end position="174"/>
    </location>
</feature>
<organism evidence="3 4">
    <name type="scientific">Hymenobacter chitinivorans DSM 11115</name>
    <dbReference type="NCBI Taxonomy" id="1121954"/>
    <lineage>
        <taxon>Bacteria</taxon>
        <taxon>Pseudomonadati</taxon>
        <taxon>Bacteroidota</taxon>
        <taxon>Cytophagia</taxon>
        <taxon>Cytophagales</taxon>
        <taxon>Hymenobacteraceae</taxon>
        <taxon>Hymenobacter</taxon>
    </lineage>
</organism>
<name>A0A2M9BAC6_9BACT</name>
<dbReference type="AlphaFoldDB" id="A0A2M9BAC6"/>
<feature type="transmembrane region" description="Helical" evidence="1">
    <location>
        <begin position="186"/>
        <end position="206"/>
    </location>
</feature>
<dbReference type="Pfam" id="PF06181">
    <property type="entry name" value="Urate_ox_N"/>
    <property type="match status" value="1"/>
</dbReference>
<keyword evidence="4" id="KW-1185">Reference proteome</keyword>
<dbReference type="InterPro" id="IPR010389">
    <property type="entry name" value="Urate_ox_N"/>
</dbReference>
<feature type="transmembrane region" description="Helical" evidence="1">
    <location>
        <begin position="47"/>
        <end position="67"/>
    </location>
</feature>
<dbReference type="SUPFAM" id="SSF46626">
    <property type="entry name" value="Cytochrome c"/>
    <property type="match status" value="1"/>
</dbReference>
<sequence length="469" mass="52248">MTQVLLFSAFLLGLVLLLGATYALQRFAKVDKRGGKLGENGLTMQGFSYLLILLAVIYVLAVFYILIKGTPWEGHLMEWMNIVVRLMHITFGIAWIGASFYFVFLENALNRTDNVRDELAGNLWAVHGGGFYYLEKYKLAPKEIPRDLHWFKYEAYFTWLSGFSLLFVVYYFNAGSMLIDPKVLDVAPLTGVAIGVGSFVVAWLIYDVLCKSPLVKKGMWFALLGFLVIVGFAFFYCQVFSARAAYIHFGAMLGTLMVGNVFFTIIPAQKAMVKAATLGLPLDPTLGKNALTRSLHNNYFTLPVLFVMVSNHFPSTFGHSQPWLILAAISLGVAGVKHWLNLREKKQATTWILPASVLFLLAVAFVSAPPRAASAGAAACTPNVSIAQVNAIVQNRCVRCHSSNPTDEVFKSAPNGVKYDSPEDIIRLKDKIMQRVVVTKTMPQNNKTNMTQEERDLIRCWIEQGAQNK</sequence>
<dbReference type="GO" id="GO:0009055">
    <property type="term" value="F:electron transfer activity"/>
    <property type="evidence" value="ECO:0007669"/>
    <property type="project" value="InterPro"/>
</dbReference>
<dbReference type="Proteomes" id="UP000228535">
    <property type="component" value="Unassembled WGS sequence"/>
</dbReference>
<evidence type="ECO:0000313" key="4">
    <source>
        <dbReference type="Proteomes" id="UP000228535"/>
    </source>
</evidence>
<proteinExistence type="predicted"/>
<dbReference type="GO" id="GO:0020037">
    <property type="term" value="F:heme binding"/>
    <property type="evidence" value="ECO:0007669"/>
    <property type="project" value="InterPro"/>
</dbReference>
<comment type="caution">
    <text evidence="3">The sequence shown here is derived from an EMBL/GenBank/DDBJ whole genome shotgun (WGS) entry which is preliminary data.</text>
</comment>
<keyword evidence="1" id="KW-1133">Transmembrane helix</keyword>
<feature type="transmembrane region" description="Helical" evidence="1">
    <location>
        <begin position="323"/>
        <end position="340"/>
    </location>
</feature>
<dbReference type="InterPro" id="IPR036909">
    <property type="entry name" value="Cyt_c-like_dom_sf"/>
</dbReference>
<dbReference type="EMBL" id="PGFA01000002">
    <property type="protein sequence ID" value="PJJ54887.1"/>
    <property type="molecule type" value="Genomic_DNA"/>
</dbReference>
<accession>A0A2M9BAC6</accession>
<protein>
    <submittedName>
        <fullName evidence="3">Putative membrane protein</fullName>
    </submittedName>
</protein>
<evidence type="ECO:0000259" key="2">
    <source>
        <dbReference type="Pfam" id="PF06181"/>
    </source>
</evidence>
<evidence type="ECO:0000256" key="1">
    <source>
        <dbReference type="SAM" id="Phobius"/>
    </source>
</evidence>
<feature type="transmembrane region" description="Helical" evidence="1">
    <location>
        <begin position="79"/>
        <end position="104"/>
    </location>
</feature>